<dbReference type="InterPro" id="IPR019449">
    <property type="entry name" value="FMP27_WPPW_RBG"/>
</dbReference>
<name>A0A1E4SQS3_9ASCO</name>
<dbReference type="GeneID" id="30983376"/>
<dbReference type="OrthoDB" id="1562405at2759"/>
<evidence type="ECO:0000256" key="3">
    <source>
        <dbReference type="SAM" id="Phobius"/>
    </source>
</evidence>
<accession>A0A1E4SQS3</accession>
<dbReference type="PANTHER" id="PTHR15678">
    <property type="entry name" value="ANTIGEN MLAA-22-RELATED"/>
    <property type="match status" value="1"/>
</dbReference>
<feature type="domain" description="FMP27/BLTP2/Hobbit GFWDK motif-containing RBG unit" evidence="4">
    <location>
        <begin position="1213"/>
        <end position="1366"/>
    </location>
</feature>
<feature type="compositionally biased region" description="Acidic residues" evidence="2">
    <location>
        <begin position="2074"/>
        <end position="2088"/>
    </location>
</feature>
<dbReference type="InterPro" id="IPR045167">
    <property type="entry name" value="Hobbit"/>
</dbReference>
<gene>
    <name evidence="7" type="ORF">CANTADRAFT_45720</name>
</gene>
<keyword evidence="1" id="KW-0175">Coiled coil</keyword>
<keyword evidence="3" id="KW-0812">Transmembrane</keyword>
<dbReference type="SMART" id="SM01215">
    <property type="entry name" value="Fmp27_SW"/>
    <property type="match status" value="1"/>
</dbReference>
<dbReference type="Proteomes" id="UP000094285">
    <property type="component" value="Unassembled WGS sequence"/>
</dbReference>
<dbReference type="Pfam" id="PF10344">
    <property type="entry name" value="Hobbit"/>
    <property type="match status" value="1"/>
</dbReference>
<feature type="domain" description="FMP27 SW motif-containing RBG unit" evidence="5">
    <location>
        <begin position="1094"/>
        <end position="1195"/>
    </location>
</feature>
<dbReference type="InterPro" id="IPR019415">
    <property type="entry name" value="FMP27_SW_RBG"/>
</dbReference>
<dbReference type="RefSeq" id="XP_020066985.1">
    <property type="nucleotide sequence ID" value="XM_020209240.1"/>
</dbReference>
<organism evidence="7 8">
    <name type="scientific">Suhomyces tanzawaensis NRRL Y-17324</name>
    <dbReference type="NCBI Taxonomy" id="984487"/>
    <lineage>
        <taxon>Eukaryota</taxon>
        <taxon>Fungi</taxon>
        <taxon>Dikarya</taxon>
        <taxon>Ascomycota</taxon>
        <taxon>Saccharomycotina</taxon>
        <taxon>Pichiomycetes</taxon>
        <taxon>Debaryomycetaceae</taxon>
        <taxon>Suhomyces</taxon>
    </lineage>
</organism>
<evidence type="ECO:0000259" key="6">
    <source>
        <dbReference type="SMART" id="SM01216"/>
    </source>
</evidence>
<evidence type="ECO:0000313" key="7">
    <source>
        <dbReference type="EMBL" id="ODV81863.1"/>
    </source>
</evidence>
<evidence type="ECO:0000256" key="1">
    <source>
        <dbReference type="SAM" id="Coils"/>
    </source>
</evidence>
<evidence type="ECO:0000259" key="4">
    <source>
        <dbReference type="SMART" id="SM01214"/>
    </source>
</evidence>
<evidence type="ECO:0000256" key="2">
    <source>
        <dbReference type="SAM" id="MobiDB-lite"/>
    </source>
</evidence>
<proteinExistence type="predicted"/>
<sequence>MSFTNTIGYYLAVVILSWIAFWYAVYLVTGLHLSSFTINNGFLFNGISYTSSTVNVLLGSLRFRLWGNTRKIILDDLVVTFSRGNSGRSRVRGRKKRASHHEPPLAKFEVFPRRAIPRAIVRYIACHCPFVDVELRNSSVELAKDHHVSVEYAKFTLGSTSTKWEPHKARYDTTIVLNNTSHAIGSCTPVELVNFKVQVELQLDTVSGVIDDLKLRIFMNDLTVLAFSVIKYFLIDLYEAMEEKHATENQEHQHEKLVQKVQNQHENQPQQAKDKLHRTVSEISIHLENINLVEIPFATIVDNQDFSQYFGSDTPKTSLDLSIKSSFFNISKLQKDAAGFEAVFDPLIDSPFHYVSSVQLLRLHFSKLVDVNGHIAKNSDEVLNVPNWSFTYKTNIFDHLVRGDGFKNCVLELFASASSPILDLDTHQVSELFYNLVLFKKFMKLRSVKKISRKTPKPVEDDENESQDATMIEGSDDEPGPPVSQGTVIREYILKLLNDYYPRLDLKFIVEQPRIIIRHYDTPNQKVQILNFSYSLLDFHLHTTDSRNYDSNCQILSPSIRYLEKALKSTATRSEELINQNIVKVQQADFKFEILKNLKFKCKAEIEEAVIDLTKLDILRGIHNFLKDIVGMAEKDLSIGVINDFLNKEIVRVRQSLFQNRPIYPPIKLTLEEKIFKYLPAWILECQMDLRSVNILLGSRSVLIPREFITKMGEGFNDDLTRDHHGLRYVKFSLDEFSLTLNNNDMSEFHEPNFDDIVPVLTTSTASLETLTPSFNESHYWGVQSKIGNLNTSMYLNLQGKESKLATFLSLPSITFNIQAIVNELHQNQLKVDMSMDQFRVSYDRYKAFVLIGAFYLMREFLFVPIKEMLGKFKRDLKKYLTQPLSPNPTYEKKLKDFITVEFTIHDISILAHLGDDFKTKFQILKSFITFEDGIVTVNNEFLRGLTESPLVKNRWCRILCSDNLKVVVNDPNSAEKIDIHTDSIRIIQPHGFVAHRLFDNLSATIKVMKYIVQCLLLEANNRHKVIQPKESKTVKMPKLRIRSNKLAFSMEDDPFESELNMIYQLGLIEQRKRIEQESLFESKAAKANHPMTQERENLYHNFSMSWIRKVKIYKAELKKEVIENKKHLFGNEATLAKLYNEGIVTYPSCAPLLFIMMKRLDLRIRKPQFEWDHLPQFLHDLGQGMPKDMKYSLNVPMYMDLKLDELRMHLRDYPLPILYVPENVSSKRPCLSLKGHLIITEELIKDKEHVRNNHVPLSLNVKNSEEDKFYAVTIAKSLSTVKLFTELKCDFDSDLPARFVWGQSLQFGIQQAMLNFDQFSKPPVDPSVKLGFWDKMKLIMHGKCQIRIKKSLEVAFKGSSDPYDLFDTSSGFVLSFKDDVVWKINEHDDSRLFFDIESENLSWYIPNYLAAPLISWTRESSKAIYFPDSKAFITSCFGYYLQDHNMEAALSKFSSNVLEKNVVNLSGGVHFRVGFLLQRKNKDGQRTSECKPHYDVKLFNPDFTKKDHDSYKGFRSEFIHMAISFNANRESSYNSIHLSPKTFLQFFRWWKLFSGNMSLPIRRGKMFGETQKALKFSQLLYTNKFEFNFRLLFLSHIYQDESISKDGDRIEFVGIRAMIDQFSVDLHQRKESVIQVHEELSRNQKAMKMNFNVGEVHLSKIDLRVIHAVFKQDIYNNNSFDQLKDDDERNNYKIFDNDKRWFDIQDFEEAFSLSLRNCPRTFSIYPLMYAKRFSYVRDTSSDDKQDDSFGDEDTHKCSLNSNNVFQPQIESLEERLQELKEQISKNQRKGAPMGALQKRVDFLQNDASSESWASAHSESSTSGMDSKEHFNNKFILINMLLKWNFKNRNYLLKYIHFVQLKKFLRQYLSYESIAAIEEIMEKNSNQDVPSLSTGYKSNSSYPSQNPENQKSKLSSSERLERFDQILRDVPEFQGISEDYRIEIISPQIQLQSDDEPDSVVLISTPKIDSKIVSVVNKNSEGTLDNSKEFATRFGIMMKHANIFVLQKEDVVGSNLGILSRNTYGARSNWPPWLGIEICKNGLWAGEDKLLVEKTSLMIMYEQIKPLGARIGEGEGDEDEGEDDDSENASDVSASDKIGPVDKLFVDFPKLIISSTSKQYFTLYIIVLSLLFYTEPMSKEISEKLEKLKFSIDFQDLTSIHSRLKELHNYYNILKMLMLNYGFRQNTLTNEELNNFLLLNMEKGEVVTEIYLMMHSILTGDFYNDQSSSKPKANWFFKADEIILHMLEDDRTPILDIALAKGSYRRIVNEDGSNDNKLDIGMIQGFNLIKNSKYQEFLEPMNVDKIKPGNLITVDWTMNKPVGGIKIIENFEISSQALSLKIDEVTGKKLMLFIFGSDTDIEESPLLTVVNRENDGDSEDEDDDGLNATGLNGGFLEANDGINKKEEYEELKDEKSESKRSLSRRRFSKNFSLNSSSSLVDNEYQDQINNMIERSKKYFSFVSFKLQPISLLISISLNKGYKRLLNVQDFSIHLPEFIIQKKVLSFLEVSTLLQKMVIKTLLSHSGKLLKNKFSVKKKLSKKLMKPLKPLKRYVRFTPVDELQLRTTNEVMSVVE</sequence>
<keyword evidence="8" id="KW-1185">Reference proteome</keyword>
<keyword evidence="3" id="KW-1133">Transmembrane helix</keyword>
<protein>
    <submittedName>
        <fullName evidence="7">Uncharacterized protein</fullName>
    </submittedName>
</protein>
<feature type="region of interest" description="Disordered" evidence="2">
    <location>
        <begin position="2070"/>
        <end position="2095"/>
    </location>
</feature>
<evidence type="ECO:0000259" key="5">
    <source>
        <dbReference type="SMART" id="SM01215"/>
    </source>
</evidence>
<dbReference type="PANTHER" id="PTHR15678:SF15">
    <property type="entry name" value="PROTEIN FMP27, MITOCHONDRIAL"/>
    <property type="match status" value="1"/>
</dbReference>
<dbReference type="STRING" id="984487.A0A1E4SQS3"/>
<feature type="region of interest" description="Disordered" evidence="2">
    <location>
        <begin position="453"/>
        <end position="483"/>
    </location>
</feature>
<feature type="domain" description="FMP27 WPPW motif-containing RBG unit" evidence="6">
    <location>
        <begin position="1615"/>
        <end position="2039"/>
    </location>
</feature>
<evidence type="ECO:0000313" key="8">
    <source>
        <dbReference type="Proteomes" id="UP000094285"/>
    </source>
</evidence>
<keyword evidence="3" id="KW-0472">Membrane</keyword>
<dbReference type="SMART" id="SM01214">
    <property type="entry name" value="Fmp27_GFWDK"/>
    <property type="match status" value="1"/>
</dbReference>
<feature type="region of interest" description="Disordered" evidence="2">
    <location>
        <begin position="1887"/>
        <end position="1917"/>
    </location>
</feature>
<dbReference type="InterPro" id="IPR019441">
    <property type="entry name" value="FMP27/BLTP2/Hobbit_GFWDK_RBG"/>
</dbReference>
<feature type="transmembrane region" description="Helical" evidence="3">
    <location>
        <begin position="7"/>
        <end position="29"/>
    </location>
</feature>
<reference evidence="8" key="1">
    <citation type="submission" date="2016-05" db="EMBL/GenBank/DDBJ databases">
        <title>Comparative genomics of biotechnologically important yeasts.</title>
        <authorList>
            <consortium name="DOE Joint Genome Institute"/>
            <person name="Riley R."/>
            <person name="Haridas S."/>
            <person name="Wolfe K.H."/>
            <person name="Lopes M.R."/>
            <person name="Hittinger C.T."/>
            <person name="Goker M."/>
            <person name="Salamov A."/>
            <person name="Wisecaver J."/>
            <person name="Long T.M."/>
            <person name="Aerts A.L."/>
            <person name="Barry K."/>
            <person name="Choi C."/>
            <person name="Clum A."/>
            <person name="Coughlan A.Y."/>
            <person name="Deshpande S."/>
            <person name="Douglass A.P."/>
            <person name="Hanson S.J."/>
            <person name="Klenk H.-P."/>
            <person name="Labutti K."/>
            <person name="Lapidus A."/>
            <person name="Lindquist E."/>
            <person name="Lipzen A."/>
            <person name="Meier-Kolthoff J.P."/>
            <person name="Ohm R.A."/>
            <person name="Otillar R.P."/>
            <person name="Pangilinan J."/>
            <person name="Peng Y."/>
            <person name="Rokas A."/>
            <person name="Rosa C.A."/>
            <person name="Scheuner C."/>
            <person name="Sibirny A.A."/>
            <person name="Slot J.C."/>
            <person name="Stielow J.B."/>
            <person name="Sun H."/>
            <person name="Kurtzman C.P."/>
            <person name="Blackwell M."/>
            <person name="Grigoriev I.V."/>
            <person name="Jeffries T.W."/>
        </authorList>
    </citation>
    <scope>NUCLEOTIDE SEQUENCE [LARGE SCALE GENOMIC DNA]</scope>
    <source>
        <strain evidence="8">NRRL Y-17324</strain>
    </source>
</reference>
<feature type="coiled-coil region" evidence="1">
    <location>
        <begin position="1763"/>
        <end position="1790"/>
    </location>
</feature>
<dbReference type="EMBL" id="KV453909">
    <property type="protein sequence ID" value="ODV81863.1"/>
    <property type="molecule type" value="Genomic_DNA"/>
</dbReference>
<dbReference type="SMART" id="SM01216">
    <property type="entry name" value="Fmp27_WPPW"/>
    <property type="match status" value="1"/>
</dbReference>
<feature type="compositionally biased region" description="Polar residues" evidence="2">
    <location>
        <begin position="1887"/>
        <end position="1915"/>
    </location>
</feature>